<evidence type="ECO:0000256" key="7">
    <source>
        <dbReference type="SAM" id="SignalP"/>
    </source>
</evidence>
<organism evidence="9 10">
    <name type="scientific">Phenylobacterium conjunctum</name>
    <dbReference type="NCBI Taxonomy" id="1298959"/>
    <lineage>
        <taxon>Bacteria</taxon>
        <taxon>Pseudomonadati</taxon>
        <taxon>Pseudomonadota</taxon>
        <taxon>Alphaproteobacteria</taxon>
        <taxon>Caulobacterales</taxon>
        <taxon>Caulobacteraceae</taxon>
        <taxon>Phenylobacterium</taxon>
    </lineage>
</organism>
<dbReference type="RefSeq" id="WP_377353180.1">
    <property type="nucleotide sequence ID" value="NZ_JBHTLQ010000013.1"/>
</dbReference>
<accession>A0ABW3SZY1</accession>
<evidence type="ECO:0000256" key="6">
    <source>
        <dbReference type="ARBA" id="ARBA00022833"/>
    </source>
</evidence>
<dbReference type="InterPro" id="IPR006330">
    <property type="entry name" value="Ado/ade_deaminase"/>
</dbReference>
<dbReference type="Gene3D" id="3.20.20.140">
    <property type="entry name" value="Metal-dependent hydrolases"/>
    <property type="match status" value="1"/>
</dbReference>
<keyword evidence="5" id="KW-0378">Hydrolase</keyword>
<comment type="cofactor">
    <cofactor evidence="1">
        <name>Zn(2+)</name>
        <dbReference type="ChEBI" id="CHEBI:29105"/>
    </cofactor>
</comment>
<sequence length="497" mass="52532">MIKRWIRGGLALLAGFQVSGAALAAEPRLDRMTGGELAAFTRALPKGGELHNHISGAVFGEALLAWAAEDGLCVDVARLALAPACQPGGDLKPASTALRDEDLRSALLDSFSVRHPDFRDRSGHDQFFGVFSRIGAVSETRGGDALAFVLDSLGRQNTFYLEAMITPQGAAAAAKGAIAGWKGGDLAAQAAATRAQGLDALVPLVSAQTDALEARARTVMRCGQPDASPGCQVTVRYLYQTIRVLPPEQTFAQIQLGVAMVAADKRWVGIQMVAPEDHPNAVANYSLHMRMVDYLTDHGRKAPAALHAGELTLKVAPPSALRSHIAEAIRVAGARRIGHGVDFPHEDGAEALAAEAAAKGVMVEVNLSSNDAILEVRGQAHPVAWLRARGVPTSLSTDDAGLLRIDLSREYARAAEEGAAYADLKRSARNAIAFSFLAGEGLWSDPGTYARPARACAGQLGAETPKPGPCAALVAASDKAREQWRHERLLTEFEAGR</sequence>
<protein>
    <recommendedName>
        <fullName evidence="3">adenosine deaminase</fullName>
        <ecNumber evidence="3">3.5.4.4</ecNumber>
    </recommendedName>
</protein>
<evidence type="ECO:0000256" key="5">
    <source>
        <dbReference type="ARBA" id="ARBA00022801"/>
    </source>
</evidence>
<proteinExistence type="inferred from homology"/>
<dbReference type="SUPFAM" id="SSF51556">
    <property type="entry name" value="Metallo-dependent hydrolases"/>
    <property type="match status" value="1"/>
</dbReference>
<comment type="caution">
    <text evidence="9">The sequence shown here is derived from an EMBL/GenBank/DDBJ whole genome shotgun (WGS) entry which is preliminary data.</text>
</comment>
<evidence type="ECO:0000256" key="4">
    <source>
        <dbReference type="ARBA" id="ARBA00022723"/>
    </source>
</evidence>
<dbReference type="Proteomes" id="UP001597216">
    <property type="component" value="Unassembled WGS sequence"/>
</dbReference>
<evidence type="ECO:0000256" key="1">
    <source>
        <dbReference type="ARBA" id="ARBA00001947"/>
    </source>
</evidence>
<dbReference type="EMBL" id="JBHTLQ010000013">
    <property type="protein sequence ID" value="MFD1190464.1"/>
    <property type="molecule type" value="Genomic_DNA"/>
</dbReference>
<evidence type="ECO:0000313" key="9">
    <source>
        <dbReference type="EMBL" id="MFD1190464.1"/>
    </source>
</evidence>
<reference evidence="10" key="1">
    <citation type="journal article" date="2019" name="Int. J. Syst. Evol. Microbiol.">
        <title>The Global Catalogue of Microorganisms (GCM) 10K type strain sequencing project: providing services to taxonomists for standard genome sequencing and annotation.</title>
        <authorList>
            <consortium name="The Broad Institute Genomics Platform"/>
            <consortium name="The Broad Institute Genome Sequencing Center for Infectious Disease"/>
            <person name="Wu L."/>
            <person name="Ma J."/>
        </authorList>
    </citation>
    <scope>NUCLEOTIDE SEQUENCE [LARGE SCALE GENOMIC DNA]</scope>
    <source>
        <strain evidence="10">CCUG 55074</strain>
    </source>
</reference>
<evidence type="ECO:0000256" key="3">
    <source>
        <dbReference type="ARBA" id="ARBA00012784"/>
    </source>
</evidence>
<dbReference type="Pfam" id="PF00962">
    <property type="entry name" value="A_deaminase"/>
    <property type="match status" value="1"/>
</dbReference>
<feature type="domain" description="Adenosine deaminase" evidence="8">
    <location>
        <begin position="221"/>
        <end position="438"/>
    </location>
</feature>
<dbReference type="EC" id="3.5.4.4" evidence="3"/>
<keyword evidence="10" id="KW-1185">Reference proteome</keyword>
<dbReference type="InterPro" id="IPR001365">
    <property type="entry name" value="A_deaminase_dom"/>
</dbReference>
<keyword evidence="6" id="KW-0862">Zinc</keyword>
<comment type="similarity">
    <text evidence="2">Belongs to the metallo-dependent hydrolases superfamily. Adenosine and AMP deaminases family.</text>
</comment>
<feature type="signal peptide" evidence="7">
    <location>
        <begin position="1"/>
        <end position="24"/>
    </location>
</feature>
<dbReference type="InterPro" id="IPR032466">
    <property type="entry name" value="Metal_Hydrolase"/>
</dbReference>
<keyword evidence="4" id="KW-0479">Metal-binding</keyword>
<keyword evidence="7" id="KW-0732">Signal</keyword>
<evidence type="ECO:0000313" key="10">
    <source>
        <dbReference type="Proteomes" id="UP001597216"/>
    </source>
</evidence>
<gene>
    <name evidence="9" type="ORF">ACFQ27_07730</name>
</gene>
<name>A0ABW3SZY1_9CAUL</name>
<evidence type="ECO:0000259" key="8">
    <source>
        <dbReference type="Pfam" id="PF00962"/>
    </source>
</evidence>
<feature type="chain" id="PRO_5045968663" description="adenosine deaminase" evidence="7">
    <location>
        <begin position="25"/>
        <end position="497"/>
    </location>
</feature>
<dbReference type="PANTHER" id="PTHR11409:SF43">
    <property type="entry name" value="ADENOSINE DEAMINASE"/>
    <property type="match status" value="1"/>
</dbReference>
<evidence type="ECO:0000256" key="2">
    <source>
        <dbReference type="ARBA" id="ARBA00006676"/>
    </source>
</evidence>
<dbReference type="PANTHER" id="PTHR11409">
    <property type="entry name" value="ADENOSINE DEAMINASE"/>
    <property type="match status" value="1"/>
</dbReference>